<sequence>MVEHHPRPPHHPDRHRDSRRAQRERADPGWLAGPARLAQRRGDLRKRGGELRGVAQRLRACRRQDRALQGRQPGWRPLRRHQRDPRPSPEIPRRPHHHRPPARMAHRPEGERMNAAPVSFYQAQLLGAWLHAQLLDAGIPSAKAAVSVSTHRHTPGFTLDDFEWFTQTTISAHVSYGVPARDGKFYPDDEDREEFANQWLIAHPETRVIREEGSIYLFGLDNLGLSWKVNVGQGTCERVQVGTRTVTKIDPDYLVGAPMIQVDEPVFEIVCADPINLAKAGRLERATITRTDAEVESAMMAVVGDYQDRGMIGGDLDHVAERHPNIWSTRKTTSTTASGGSPGSPSTTSSRPSTRSSPHDRPGCRSRMARASWHVHSHRDRQAGRLHPHPRQAASHTHRQAASGDPLAQDTKEGLMTKITPEHQLLIDKIKVAHRELVSARAELEARLRAQMAAELAEIELRRARTVRLAVLGGVKKSVIAREVFDTDSRSTVYRLLGIAESAAVNPIIDITTGQAVTEFEEAGDGVVIVRPKEGDLAPILAMLDTSYDALAEE</sequence>
<dbReference type="AlphaFoldDB" id="A0A914DD67"/>
<feature type="compositionally biased region" description="Basic and acidic residues" evidence="1">
    <location>
        <begin position="84"/>
        <end position="93"/>
    </location>
</feature>
<feature type="compositionally biased region" description="Basic and acidic residues" evidence="1">
    <location>
        <begin position="40"/>
        <end position="50"/>
    </location>
</feature>
<proteinExistence type="predicted"/>
<dbReference type="WBParaSite" id="ACRNAN_scaffold22269.g25639.t1">
    <property type="protein sequence ID" value="ACRNAN_scaffold22269.g25639.t1"/>
    <property type="gene ID" value="ACRNAN_scaffold22269.g25639"/>
</dbReference>
<accession>A0A914DD67</accession>
<feature type="region of interest" description="Disordered" evidence="1">
    <location>
        <begin position="327"/>
        <end position="407"/>
    </location>
</feature>
<organism evidence="2 3">
    <name type="scientific">Acrobeloides nanus</name>
    <dbReference type="NCBI Taxonomy" id="290746"/>
    <lineage>
        <taxon>Eukaryota</taxon>
        <taxon>Metazoa</taxon>
        <taxon>Ecdysozoa</taxon>
        <taxon>Nematoda</taxon>
        <taxon>Chromadorea</taxon>
        <taxon>Rhabditida</taxon>
        <taxon>Tylenchina</taxon>
        <taxon>Cephalobomorpha</taxon>
        <taxon>Cephaloboidea</taxon>
        <taxon>Cephalobidae</taxon>
        <taxon>Acrobeloides</taxon>
    </lineage>
</organism>
<name>A0A914DD67_9BILA</name>
<protein>
    <submittedName>
        <fullName evidence="3">Uncharacterized protein</fullName>
    </submittedName>
</protein>
<feature type="compositionally biased region" description="Basic residues" evidence="1">
    <location>
        <begin position="373"/>
        <end position="390"/>
    </location>
</feature>
<evidence type="ECO:0000313" key="3">
    <source>
        <dbReference type="WBParaSite" id="ACRNAN_scaffold22269.g25639.t1"/>
    </source>
</evidence>
<dbReference type="Proteomes" id="UP000887540">
    <property type="component" value="Unplaced"/>
</dbReference>
<feature type="compositionally biased region" description="Low complexity" evidence="1">
    <location>
        <begin position="328"/>
        <end position="356"/>
    </location>
</feature>
<feature type="region of interest" description="Disordered" evidence="1">
    <location>
        <begin position="1"/>
        <end position="108"/>
    </location>
</feature>
<reference evidence="3" key="1">
    <citation type="submission" date="2022-11" db="UniProtKB">
        <authorList>
            <consortium name="WormBaseParasite"/>
        </authorList>
    </citation>
    <scope>IDENTIFICATION</scope>
</reference>
<evidence type="ECO:0000256" key="1">
    <source>
        <dbReference type="SAM" id="MobiDB-lite"/>
    </source>
</evidence>
<keyword evidence="2" id="KW-1185">Reference proteome</keyword>
<feature type="compositionally biased region" description="Basic residues" evidence="1">
    <location>
        <begin position="94"/>
        <end position="105"/>
    </location>
</feature>
<feature type="compositionally biased region" description="Basic and acidic residues" evidence="1">
    <location>
        <begin position="1"/>
        <end position="27"/>
    </location>
</feature>
<evidence type="ECO:0000313" key="2">
    <source>
        <dbReference type="Proteomes" id="UP000887540"/>
    </source>
</evidence>